<evidence type="ECO:0000259" key="5">
    <source>
        <dbReference type="PROSITE" id="PS50977"/>
    </source>
</evidence>
<dbReference type="PANTHER" id="PTHR30055:SF234">
    <property type="entry name" value="HTH-TYPE TRANSCRIPTIONAL REGULATOR BETI"/>
    <property type="match status" value="1"/>
</dbReference>
<dbReference type="InterPro" id="IPR023772">
    <property type="entry name" value="DNA-bd_HTH_TetR-type_CS"/>
</dbReference>
<evidence type="ECO:0000256" key="1">
    <source>
        <dbReference type="ARBA" id="ARBA00023015"/>
    </source>
</evidence>
<dbReference type="InterPro" id="IPR009057">
    <property type="entry name" value="Homeodomain-like_sf"/>
</dbReference>
<protein>
    <submittedName>
        <fullName evidence="6">TetR/AcrR family transcriptional regulator</fullName>
    </submittedName>
</protein>
<dbReference type="EMBL" id="BAAAUF010000022">
    <property type="protein sequence ID" value="GAA3047843.1"/>
    <property type="molecule type" value="Genomic_DNA"/>
</dbReference>
<reference evidence="7" key="1">
    <citation type="journal article" date="2019" name="Int. J. Syst. Evol. Microbiol.">
        <title>The Global Catalogue of Microorganisms (GCM) 10K type strain sequencing project: providing services to taxonomists for standard genome sequencing and annotation.</title>
        <authorList>
            <consortium name="The Broad Institute Genomics Platform"/>
            <consortium name="The Broad Institute Genome Sequencing Center for Infectious Disease"/>
            <person name="Wu L."/>
            <person name="Ma J."/>
        </authorList>
    </citation>
    <scope>NUCLEOTIDE SEQUENCE [LARGE SCALE GENOMIC DNA]</scope>
    <source>
        <strain evidence="7">JCM 9091</strain>
    </source>
</reference>
<dbReference type="SUPFAM" id="SSF46689">
    <property type="entry name" value="Homeodomain-like"/>
    <property type="match status" value="1"/>
</dbReference>
<evidence type="ECO:0000313" key="7">
    <source>
        <dbReference type="Proteomes" id="UP001501532"/>
    </source>
</evidence>
<keyword evidence="7" id="KW-1185">Reference proteome</keyword>
<dbReference type="Pfam" id="PF17754">
    <property type="entry name" value="TetR_C_14"/>
    <property type="match status" value="1"/>
</dbReference>
<comment type="caution">
    <text evidence="6">The sequence shown here is derived from an EMBL/GenBank/DDBJ whole genome shotgun (WGS) entry which is preliminary data.</text>
</comment>
<evidence type="ECO:0000256" key="3">
    <source>
        <dbReference type="ARBA" id="ARBA00023163"/>
    </source>
</evidence>
<evidence type="ECO:0000313" key="6">
    <source>
        <dbReference type="EMBL" id="GAA3047843.1"/>
    </source>
</evidence>
<evidence type="ECO:0000256" key="4">
    <source>
        <dbReference type="PROSITE-ProRule" id="PRU00335"/>
    </source>
</evidence>
<dbReference type="RefSeq" id="WP_234515362.1">
    <property type="nucleotide sequence ID" value="NZ_BAAAUF010000022.1"/>
</dbReference>
<gene>
    <name evidence="6" type="ORF">GCM10010448_33630</name>
</gene>
<organism evidence="6 7">
    <name type="scientific">Streptomyces glomeratus</name>
    <dbReference type="NCBI Taxonomy" id="284452"/>
    <lineage>
        <taxon>Bacteria</taxon>
        <taxon>Bacillati</taxon>
        <taxon>Actinomycetota</taxon>
        <taxon>Actinomycetes</taxon>
        <taxon>Kitasatosporales</taxon>
        <taxon>Streptomycetaceae</taxon>
        <taxon>Streptomyces</taxon>
    </lineage>
</organism>
<dbReference type="Proteomes" id="UP001501532">
    <property type="component" value="Unassembled WGS sequence"/>
</dbReference>
<keyword evidence="2 4" id="KW-0238">DNA-binding</keyword>
<sequence>MTEPDRPAPRLRERKKARSRRALADAALRLFLERGYHAVTVAEIADAAEVSVPTLFSYFRSKEALLFDLEPEIAAGLVAAVSQRSPGRDVLDAVQEYLLSLPWAEPQQREQFEAFLALVHGTPALRAYWQQMWLRHADTLAVALAADRGLEAPDLRTRAVARFVVDAAMLVTLEPDPRAALADLLGLLRSGLDAAGLP</sequence>
<keyword evidence="1" id="KW-0805">Transcription regulation</keyword>
<name>A0ABP6LMH5_9ACTN</name>
<feature type="DNA-binding region" description="H-T-H motif" evidence="4">
    <location>
        <begin position="40"/>
        <end position="59"/>
    </location>
</feature>
<dbReference type="InterPro" id="IPR041347">
    <property type="entry name" value="MftR_C"/>
</dbReference>
<dbReference type="PANTHER" id="PTHR30055">
    <property type="entry name" value="HTH-TYPE TRANSCRIPTIONAL REGULATOR RUTR"/>
    <property type="match status" value="1"/>
</dbReference>
<keyword evidence="3" id="KW-0804">Transcription</keyword>
<dbReference type="InterPro" id="IPR050109">
    <property type="entry name" value="HTH-type_TetR-like_transc_reg"/>
</dbReference>
<dbReference type="InterPro" id="IPR001647">
    <property type="entry name" value="HTH_TetR"/>
</dbReference>
<dbReference type="Gene3D" id="1.10.357.10">
    <property type="entry name" value="Tetracycline Repressor, domain 2"/>
    <property type="match status" value="1"/>
</dbReference>
<dbReference type="PRINTS" id="PR00455">
    <property type="entry name" value="HTHTETR"/>
</dbReference>
<feature type="domain" description="HTH tetR-type" evidence="5">
    <location>
        <begin position="17"/>
        <end position="77"/>
    </location>
</feature>
<dbReference type="PROSITE" id="PS50977">
    <property type="entry name" value="HTH_TETR_2"/>
    <property type="match status" value="1"/>
</dbReference>
<dbReference type="Pfam" id="PF00440">
    <property type="entry name" value="TetR_N"/>
    <property type="match status" value="1"/>
</dbReference>
<evidence type="ECO:0000256" key="2">
    <source>
        <dbReference type="ARBA" id="ARBA00023125"/>
    </source>
</evidence>
<dbReference type="PROSITE" id="PS01081">
    <property type="entry name" value="HTH_TETR_1"/>
    <property type="match status" value="1"/>
</dbReference>
<proteinExistence type="predicted"/>
<accession>A0ABP6LMH5</accession>